<organism evidence="1 2">
    <name type="scientific">Naganishia vaughanmartiniae</name>
    <dbReference type="NCBI Taxonomy" id="1424756"/>
    <lineage>
        <taxon>Eukaryota</taxon>
        <taxon>Fungi</taxon>
        <taxon>Dikarya</taxon>
        <taxon>Basidiomycota</taxon>
        <taxon>Agaricomycotina</taxon>
        <taxon>Tremellomycetes</taxon>
        <taxon>Filobasidiales</taxon>
        <taxon>Filobasidiaceae</taxon>
        <taxon>Naganishia</taxon>
    </lineage>
</organism>
<dbReference type="Proteomes" id="UP001243375">
    <property type="component" value="Unassembled WGS sequence"/>
</dbReference>
<comment type="caution">
    <text evidence="1">The sequence shown here is derived from an EMBL/GenBank/DDBJ whole genome shotgun (WGS) entry which is preliminary data.</text>
</comment>
<evidence type="ECO:0000313" key="2">
    <source>
        <dbReference type="Proteomes" id="UP001243375"/>
    </source>
</evidence>
<sequence length="178" mass="19969">MNILRQSTTRTLIRAQPLTTRPFANSAVHRFPSPPVATASETFSSKSQPTRNHLSPEAERAYLAGSHKVVAAVNAARDVSESSSGRVEAFDGPARPRMRYDRPKEARELPDVKSRWKYSTLALGSWSLFLLQVTNAERLSSSVLRSITYQLRNAEEVRKELGGGVRYAENWWAEHLMA</sequence>
<gene>
    <name evidence="1" type="ORF">QFC22_006307</name>
</gene>
<protein>
    <submittedName>
        <fullName evidence="1">Uncharacterized protein</fullName>
    </submittedName>
</protein>
<dbReference type="EMBL" id="JASBWU010000026">
    <property type="protein sequence ID" value="KAJ9112223.1"/>
    <property type="molecule type" value="Genomic_DNA"/>
</dbReference>
<keyword evidence="2" id="KW-1185">Reference proteome</keyword>
<proteinExistence type="predicted"/>
<accession>A0ACC2WKE9</accession>
<name>A0ACC2WKE9_9TREE</name>
<reference evidence="1" key="1">
    <citation type="submission" date="2023-04" db="EMBL/GenBank/DDBJ databases">
        <title>Draft Genome sequencing of Naganishia species isolated from polar environments using Oxford Nanopore Technology.</title>
        <authorList>
            <person name="Leo P."/>
            <person name="Venkateswaran K."/>
        </authorList>
    </citation>
    <scope>NUCLEOTIDE SEQUENCE</scope>
    <source>
        <strain evidence="1">MNA-CCFEE 5425</strain>
    </source>
</reference>
<evidence type="ECO:0000313" key="1">
    <source>
        <dbReference type="EMBL" id="KAJ9112223.1"/>
    </source>
</evidence>